<evidence type="ECO:0000256" key="1">
    <source>
        <dbReference type="ARBA" id="ARBA00023002"/>
    </source>
</evidence>
<keyword evidence="2" id="KW-0520">NAD</keyword>
<evidence type="ECO:0000256" key="2">
    <source>
        <dbReference type="ARBA" id="ARBA00023027"/>
    </source>
</evidence>
<feature type="domain" description="D-isomer specific 2-hydroxyacid dehydrogenase NAD-binding" evidence="3">
    <location>
        <begin position="113"/>
        <end position="291"/>
    </location>
</feature>
<dbReference type="RefSeq" id="WP_091177523.1">
    <property type="nucleotide sequence ID" value="NZ_FOFA01000001.1"/>
</dbReference>
<keyword evidence="5" id="KW-1185">Reference proteome</keyword>
<organism evidence="4 5">
    <name type="scientific">Microlunatus flavus</name>
    <dbReference type="NCBI Taxonomy" id="1036181"/>
    <lineage>
        <taxon>Bacteria</taxon>
        <taxon>Bacillati</taxon>
        <taxon>Actinomycetota</taxon>
        <taxon>Actinomycetes</taxon>
        <taxon>Propionibacteriales</taxon>
        <taxon>Propionibacteriaceae</taxon>
        <taxon>Microlunatus</taxon>
    </lineage>
</organism>
<keyword evidence="1" id="KW-0560">Oxidoreductase</keyword>
<protein>
    <submittedName>
        <fullName evidence="4">Phosphoglycerate dehydrogenase</fullName>
    </submittedName>
</protein>
<reference evidence="5" key="1">
    <citation type="submission" date="2016-10" db="EMBL/GenBank/DDBJ databases">
        <authorList>
            <person name="Varghese N."/>
            <person name="Submissions S."/>
        </authorList>
    </citation>
    <scope>NUCLEOTIDE SEQUENCE [LARGE SCALE GENOMIC DNA]</scope>
    <source>
        <strain evidence="5">CGMCC 4.6856</strain>
    </source>
</reference>
<name>A0A1H9A867_9ACTN</name>
<dbReference type="STRING" id="1036181.SAMN05421756_101509"/>
<proteinExistence type="predicted"/>
<dbReference type="PANTHER" id="PTHR43333:SF1">
    <property type="entry name" value="D-ISOMER SPECIFIC 2-HYDROXYACID DEHYDROGENASE NAD-BINDING DOMAIN-CONTAINING PROTEIN"/>
    <property type="match status" value="1"/>
</dbReference>
<dbReference type="SUPFAM" id="SSF52283">
    <property type="entry name" value="Formate/glycerate dehydrogenase catalytic domain-like"/>
    <property type="match status" value="1"/>
</dbReference>
<dbReference type="Pfam" id="PF02826">
    <property type="entry name" value="2-Hacid_dh_C"/>
    <property type="match status" value="1"/>
</dbReference>
<gene>
    <name evidence="4" type="ORF">SAMN05421756_101509</name>
</gene>
<dbReference type="SUPFAM" id="SSF51735">
    <property type="entry name" value="NAD(P)-binding Rossmann-fold domains"/>
    <property type="match status" value="1"/>
</dbReference>
<dbReference type="PANTHER" id="PTHR43333">
    <property type="entry name" value="2-HACID_DH_C DOMAIN-CONTAINING PROTEIN"/>
    <property type="match status" value="1"/>
</dbReference>
<dbReference type="AlphaFoldDB" id="A0A1H9A867"/>
<dbReference type="CDD" id="cd05300">
    <property type="entry name" value="2-Hacid_dh_1"/>
    <property type="match status" value="1"/>
</dbReference>
<evidence type="ECO:0000313" key="5">
    <source>
        <dbReference type="Proteomes" id="UP000198504"/>
    </source>
</evidence>
<dbReference type="Gene3D" id="3.40.50.720">
    <property type="entry name" value="NAD(P)-binding Rossmann-like Domain"/>
    <property type="match status" value="2"/>
</dbReference>
<dbReference type="GO" id="GO:0016491">
    <property type="term" value="F:oxidoreductase activity"/>
    <property type="evidence" value="ECO:0007669"/>
    <property type="project" value="UniProtKB-KW"/>
</dbReference>
<dbReference type="InterPro" id="IPR036291">
    <property type="entry name" value="NAD(P)-bd_dom_sf"/>
</dbReference>
<dbReference type="GO" id="GO:0051287">
    <property type="term" value="F:NAD binding"/>
    <property type="evidence" value="ECO:0007669"/>
    <property type="project" value="InterPro"/>
</dbReference>
<evidence type="ECO:0000313" key="4">
    <source>
        <dbReference type="EMBL" id="SEP72825.1"/>
    </source>
</evidence>
<sequence length="331" mass="35994">MTRTPLRSVLATVDYPDDAMAELIRIFAPAPVALVARDDDDGIAAALQHADAAVLAKDLDPRFLAAPRLRWVHCDQSGLDRSAAPELFERTDLVVTSSAGRNAPALAQHVFYFALALAYEAPRLLEAQQAHRWTGFADYRDPWALWGKTMGIVGLGETGKDVAQMARAFGMRTLAYGRSGADAGAHVDTFLSAAEAGSLSELLTQSDFVVLTIRLSDETHHLIGPDELALMKPTAHLINVARGSVVDEAALVDALVAGTIRGAGLDVFEQEPLPADAAVWDAPNVLITPHTTLRMRDMIDRTLAIIRDNHERYRDGRPLVNVLTRSDVYSR</sequence>
<accession>A0A1H9A867</accession>
<dbReference type="Proteomes" id="UP000198504">
    <property type="component" value="Unassembled WGS sequence"/>
</dbReference>
<dbReference type="InterPro" id="IPR006140">
    <property type="entry name" value="D-isomer_DH_NAD-bd"/>
</dbReference>
<dbReference type="EMBL" id="FOFA01000001">
    <property type="protein sequence ID" value="SEP72825.1"/>
    <property type="molecule type" value="Genomic_DNA"/>
</dbReference>
<dbReference type="OrthoDB" id="4324715at2"/>
<evidence type="ECO:0000259" key="3">
    <source>
        <dbReference type="Pfam" id="PF02826"/>
    </source>
</evidence>